<evidence type="ECO:0000256" key="1">
    <source>
        <dbReference type="SAM" id="MobiDB-lite"/>
    </source>
</evidence>
<reference evidence="2" key="1">
    <citation type="thesis" date="2021" institute="BYU ScholarsArchive" country="Provo, UT, USA">
        <title>Applications of and Algorithms for Genome Assembly and Genomic Analyses with an Emphasis on Marine Teleosts.</title>
        <authorList>
            <person name="Pickett B.D."/>
        </authorList>
    </citation>
    <scope>NUCLEOTIDE SEQUENCE</scope>
    <source>
        <strain evidence="2">HI-2016</strain>
    </source>
</reference>
<gene>
    <name evidence="2" type="ORF">JZ751_024919</name>
</gene>
<dbReference type="AlphaFoldDB" id="A0A8T2PFX9"/>
<feature type="compositionally biased region" description="Polar residues" evidence="1">
    <location>
        <begin position="76"/>
        <end position="86"/>
    </location>
</feature>
<sequence length="173" mass="18610">MAWFPAEGCLSAAFPPFPRHLRGCSSQFWGESSKDSDPSLPLSPGSRPSAVTGVTLRRLGFQAAKFLPGPGHSCESHQSSSKNKPSTAGEDECRRPCLFRIFNSFVYTEKTSNGETEVQQEIFAKPPYCAMRSQGTYGGSLISRVTCQGSANKAHLISAASVDEAVRPRPGPV</sequence>
<protein>
    <submittedName>
        <fullName evidence="2">Uncharacterized protein</fullName>
    </submittedName>
</protein>
<accession>A0A8T2PFX9</accession>
<evidence type="ECO:0000313" key="3">
    <source>
        <dbReference type="Proteomes" id="UP000824540"/>
    </source>
</evidence>
<keyword evidence="3" id="KW-1185">Reference proteome</keyword>
<name>A0A8T2PFX9_9TELE</name>
<feature type="region of interest" description="Disordered" evidence="1">
    <location>
        <begin position="70"/>
        <end position="91"/>
    </location>
</feature>
<dbReference type="EMBL" id="JAFBMS010000007">
    <property type="protein sequence ID" value="KAG9351030.1"/>
    <property type="molecule type" value="Genomic_DNA"/>
</dbReference>
<proteinExistence type="predicted"/>
<dbReference type="Proteomes" id="UP000824540">
    <property type="component" value="Unassembled WGS sequence"/>
</dbReference>
<dbReference type="OrthoDB" id="2150145at2759"/>
<organism evidence="2 3">
    <name type="scientific">Albula glossodonta</name>
    <name type="common">roundjaw bonefish</name>
    <dbReference type="NCBI Taxonomy" id="121402"/>
    <lineage>
        <taxon>Eukaryota</taxon>
        <taxon>Metazoa</taxon>
        <taxon>Chordata</taxon>
        <taxon>Craniata</taxon>
        <taxon>Vertebrata</taxon>
        <taxon>Euteleostomi</taxon>
        <taxon>Actinopterygii</taxon>
        <taxon>Neopterygii</taxon>
        <taxon>Teleostei</taxon>
        <taxon>Albuliformes</taxon>
        <taxon>Albulidae</taxon>
        <taxon>Albula</taxon>
    </lineage>
</organism>
<comment type="caution">
    <text evidence="2">The sequence shown here is derived from an EMBL/GenBank/DDBJ whole genome shotgun (WGS) entry which is preliminary data.</text>
</comment>
<evidence type="ECO:0000313" key="2">
    <source>
        <dbReference type="EMBL" id="KAG9351030.1"/>
    </source>
</evidence>